<name>A0A1G8T3N4_9BACI</name>
<dbReference type="AlphaFoldDB" id="A0A1G8T3N4"/>
<protein>
    <submittedName>
        <fullName evidence="2">Uncharacterized protein</fullName>
    </submittedName>
</protein>
<dbReference type="STRING" id="86666.SAMN04490247_1693"/>
<proteinExistence type="predicted"/>
<dbReference type="OrthoDB" id="2355866at2"/>
<evidence type="ECO:0000313" key="3">
    <source>
        <dbReference type="Proteomes" id="UP000199225"/>
    </source>
</evidence>
<gene>
    <name evidence="2" type="ORF">SAMN04490247_1693</name>
</gene>
<dbReference type="RefSeq" id="WP_093193432.1">
    <property type="nucleotide sequence ID" value="NZ_FNEV01000004.1"/>
</dbReference>
<dbReference type="EMBL" id="FNEV01000004">
    <property type="protein sequence ID" value="SDJ36249.1"/>
    <property type="molecule type" value="Genomic_DNA"/>
</dbReference>
<evidence type="ECO:0000256" key="1">
    <source>
        <dbReference type="SAM" id="Phobius"/>
    </source>
</evidence>
<sequence length="168" mass="19562">MSGFSIVSLGLLFIVTVLGTGRFFYFREINKSIERKMSQFHMNLEEIECSFEQIVYFVTLPSHLPLMQTTTKDDIHLQYDMEKGLFPKLIGLKVYIDSGEERRMIAYLPMEQFRIPKLDRLYVKRELTGEMYQKTAAAKVMLVCTQEEIKEEVYHQLKVGQFDIGGGV</sequence>
<keyword evidence="1" id="KW-0472">Membrane</keyword>
<dbReference type="Proteomes" id="UP000199225">
    <property type="component" value="Unassembled WGS sequence"/>
</dbReference>
<reference evidence="3" key="1">
    <citation type="submission" date="2016-10" db="EMBL/GenBank/DDBJ databases">
        <authorList>
            <person name="Varghese N."/>
            <person name="Submissions S."/>
        </authorList>
    </citation>
    <scope>NUCLEOTIDE SEQUENCE [LARGE SCALE GENOMIC DNA]</scope>
    <source>
        <strain evidence="3">DSM 4771</strain>
    </source>
</reference>
<keyword evidence="3" id="KW-1185">Reference proteome</keyword>
<feature type="transmembrane region" description="Helical" evidence="1">
    <location>
        <begin position="6"/>
        <end position="26"/>
    </location>
</feature>
<accession>A0A1G8T3N4</accession>
<evidence type="ECO:0000313" key="2">
    <source>
        <dbReference type="EMBL" id="SDJ36249.1"/>
    </source>
</evidence>
<keyword evidence="1" id="KW-0812">Transmembrane</keyword>
<organism evidence="2 3">
    <name type="scientific">Salimicrobium halophilum</name>
    <dbReference type="NCBI Taxonomy" id="86666"/>
    <lineage>
        <taxon>Bacteria</taxon>
        <taxon>Bacillati</taxon>
        <taxon>Bacillota</taxon>
        <taxon>Bacilli</taxon>
        <taxon>Bacillales</taxon>
        <taxon>Bacillaceae</taxon>
        <taxon>Salimicrobium</taxon>
    </lineage>
</organism>
<keyword evidence="1" id="KW-1133">Transmembrane helix</keyword>